<name>A0ABW0FIR3_9MICO</name>
<evidence type="ECO:0000313" key="2">
    <source>
        <dbReference type="Proteomes" id="UP001595937"/>
    </source>
</evidence>
<gene>
    <name evidence="1" type="ORF">ACFPK8_14160</name>
</gene>
<dbReference type="Proteomes" id="UP001595937">
    <property type="component" value="Unassembled WGS sequence"/>
</dbReference>
<dbReference type="RefSeq" id="WP_343921936.1">
    <property type="nucleotide sequence ID" value="NZ_BAAAIR010000004.1"/>
</dbReference>
<organism evidence="1 2">
    <name type="scientific">Brachybacterium tyrofermentans</name>
    <dbReference type="NCBI Taxonomy" id="47848"/>
    <lineage>
        <taxon>Bacteria</taxon>
        <taxon>Bacillati</taxon>
        <taxon>Actinomycetota</taxon>
        <taxon>Actinomycetes</taxon>
        <taxon>Micrococcales</taxon>
        <taxon>Dermabacteraceae</taxon>
        <taxon>Brachybacterium</taxon>
    </lineage>
</organism>
<sequence>MVQYILDPEIIVPTESAKMDQEFWLRLSTWSKERQVRIGVESLEFLCELYENPPPSAVIGPRDISGIVGRLVGRVLEGELSAEKWCACEWIYDYSPILGDADNPRRLLQDVASQGAGVRTVVATDARCWSVKPNFFCSACGIRHTYIYGEGLGGPGPALRDEFLGDRNNGIGELERRSRTLFPEIVFSDSAWSRVSKVIGDSQEILRDVTHHLGVLNDFAVNIWRAHSEPSRRIGELASRGADASPESVKTKSSEKYMKYRDFDFGNTRRRCEWHTKFRPNGGRIHFLVEGEKVYVGTIEEHLPTPD</sequence>
<protein>
    <submittedName>
        <fullName evidence="1">Uncharacterized protein</fullName>
    </submittedName>
</protein>
<proteinExistence type="predicted"/>
<dbReference type="GeneID" id="303295643"/>
<evidence type="ECO:0000313" key="1">
    <source>
        <dbReference type="EMBL" id="MFC5298654.1"/>
    </source>
</evidence>
<keyword evidence="2" id="KW-1185">Reference proteome</keyword>
<comment type="caution">
    <text evidence="1">The sequence shown here is derived from an EMBL/GenBank/DDBJ whole genome shotgun (WGS) entry which is preliminary data.</text>
</comment>
<accession>A0ABW0FIR3</accession>
<dbReference type="EMBL" id="JBHSLN010000078">
    <property type="protein sequence ID" value="MFC5298654.1"/>
    <property type="molecule type" value="Genomic_DNA"/>
</dbReference>
<reference evidence="2" key="1">
    <citation type="journal article" date="2019" name="Int. J. Syst. Evol. Microbiol.">
        <title>The Global Catalogue of Microorganisms (GCM) 10K type strain sequencing project: providing services to taxonomists for standard genome sequencing and annotation.</title>
        <authorList>
            <consortium name="The Broad Institute Genomics Platform"/>
            <consortium name="The Broad Institute Genome Sequencing Center for Infectious Disease"/>
            <person name="Wu L."/>
            <person name="Ma J."/>
        </authorList>
    </citation>
    <scope>NUCLEOTIDE SEQUENCE [LARGE SCALE GENOMIC DNA]</scope>
    <source>
        <strain evidence="2">CGMCC 1.16455</strain>
    </source>
</reference>